<protein>
    <submittedName>
        <fullName evidence="1">Uncharacterized protein</fullName>
    </submittedName>
</protein>
<reference evidence="1" key="1">
    <citation type="journal article" date="2023" name="bioRxiv">
        <title>Improved chromosome-level genome assembly for marigold (Tagetes erecta).</title>
        <authorList>
            <person name="Jiang F."/>
            <person name="Yuan L."/>
            <person name="Wang S."/>
            <person name="Wang H."/>
            <person name="Xu D."/>
            <person name="Wang A."/>
            <person name="Fan W."/>
        </authorList>
    </citation>
    <scope>NUCLEOTIDE SEQUENCE</scope>
    <source>
        <strain evidence="1">WSJ</strain>
        <tissue evidence="1">Leaf</tissue>
    </source>
</reference>
<name>A0AAD8L719_TARER</name>
<organism evidence="1 2">
    <name type="scientific">Tagetes erecta</name>
    <name type="common">African marigold</name>
    <dbReference type="NCBI Taxonomy" id="13708"/>
    <lineage>
        <taxon>Eukaryota</taxon>
        <taxon>Viridiplantae</taxon>
        <taxon>Streptophyta</taxon>
        <taxon>Embryophyta</taxon>
        <taxon>Tracheophyta</taxon>
        <taxon>Spermatophyta</taxon>
        <taxon>Magnoliopsida</taxon>
        <taxon>eudicotyledons</taxon>
        <taxon>Gunneridae</taxon>
        <taxon>Pentapetalae</taxon>
        <taxon>asterids</taxon>
        <taxon>campanulids</taxon>
        <taxon>Asterales</taxon>
        <taxon>Asteraceae</taxon>
        <taxon>Asteroideae</taxon>
        <taxon>Heliantheae alliance</taxon>
        <taxon>Tageteae</taxon>
        <taxon>Tagetes</taxon>
    </lineage>
</organism>
<dbReference type="AlphaFoldDB" id="A0AAD8L719"/>
<gene>
    <name evidence="1" type="ORF">QVD17_10693</name>
</gene>
<sequence>MASPNANKPNRSITKDEIRDALLASSAWQEIHSWLADWPTIEIDDDDDASDDFFINYDYQLDYDILDGHEFESFLAFLAPAQDANSAYDNFSFDGIMEHIHNCSKHHKRTEDDMISDIVLMVHVGLSFGNIRQAHIEVQFLTDLKESRRLLLVVRLAKNGAESVLASEQLPDAMKHAGFPGLIPKRCDPYLMKAYLYAHAAYMVDYGMLINSDDKRSMKELALSQMNFSKVGVEQVPYSDEFRVNYLRKVGLTEADVFKKIVDVCNNLCKEVGEPELSWETAEKYHIKNNTVCFFEDENKDAVAGALTENVVDKLKVASILDSFTSKI</sequence>
<proteinExistence type="predicted"/>
<accession>A0AAD8L719</accession>
<comment type="caution">
    <text evidence="1">The sequence shown here is derived from an EMBL/GenBank/DDBJ whole genome shotgun (WGS) entry which is preliminary data.</text>
</comment>
<evidence type="ECO:0000313" key="1">
    <source>
        <dbReference type="EMBL" id="KAK1433776.1"/>
    </source>
</evidence>
<dbReference type="EMBL" id="JAUHHV010000002">
    <property type="protein sequence ID" value="KAK1433776.1"/>
    <property type="molecule type" value="Genomic_DNA"/>
</dbReference>
<keyword evidence="2" id="KW-1185">Reference proteome</keyword>
<dbReference type="Proteomes" id="UP001229421">
    <property type="component" value="Unassembled WGS sequence"/>
</dbReference>
<evidence type="ECO:0000313" key="2">
    <source>
        <dbReference type="Proteomes" id="UP001229421"/>
    </source>
</evidence>